<evidence type="ECO:0000313" key="3">
    <source>
        <dbReference type="Proteomes" id="UP001055172"/>
    </source>
</evidence>
<dbReference type="Proteomes" id="UP001055172">
    <property type="component" value="Unassembled WGS sequence"/>
</dbReference>
<dbReference type="NCBIfam" id="NF041278">
    <property type="entry name" value="CmcJ_NvfI_EfuI"/>
    <property type="match status" value="1"/>
</dbReference>
<dbReference type="PANTHER" id="PTHR34598:SF3">
    <property type="entry name" value="OXIDOREDUCTASE AN1597"/>
    <property type="match status" value="1"/>
</dbReference>
<accession>A0AA37GZU6</accession>
<sequence length="228" mass="25932">MTPIGQIPGKSNMPEKPDCRPVRTTLNFIKVRGDGSDDFVSYMDKPETHTKPCDNREVTVFDVSGHEEHFTLEQHGFQWLRHASGLKDFDDERLVKEVYYAESEKLLSDLLGVKRVVAANHKVRYGDRTGYPGQPCHKVHFDSSIPFAHQLVHDFFPAEAVELFKSRVVMVNIWRPLAPVLRDPLCVGEAHSVPPEDEITITIQHSTDESIPKMETNEVRHGKGHNRA</sequence>
<dbReference type="InterPro" id="IPR044053">
    <property type="entry name" value="AsaB-like"/>
</dbReference>
<name>A0AA37GZU6_9PEZI</name>
<dbReference type="AlphaFoldDB" id="A0AA37GZU6"/>
<evidence type="ECO:0000313" key="2">
    <source>
        <dbReference type="EMBL" id="GJC89914.1"/>
    </source>
</evidence>
<protein>
    <submittedName>
        <fullName evidence="2">Hydroxylase/desaturase asaB</fullName>
    </submittedName>
</protein>
<evidence type="ECO:0000256" key="1">
    <source>
        <dbReference type="ARBA" id="ARBA00023604"/>
    </source>
</evidence>
<keyword evidence="3" id="KW-1185">Reference proteome</keyword>
<comment type="caution">
    <text evidence="2">The sequence shown here is derived from an EMBL/GenBank/DDBJ whole genome shotgun (WGS) entry which is preliminary data.</text>
</comment>
<dbReference type="GO" id="GO:0016491">
    <property type="term" value="F:oxidoreductase activity"/>
    <property type="evidence" value="ECO:0007669"/>
    <property type="project" value="InterPro"/>
</dbReference>
<proteinExistence type="inferred from homology"/>
<dbReference type="PANTHER" id="PTHR34598">
    <property type="entry name" value="BLL6449 PROTEIN"/>
    <property type="match status" value="1"/>
</dbReference>
<reference evidence="2 3" key="1">
    <citation type="submission" date="2021-07" db="EMBL/GenBank/DDBJ databases">
        <title>Genome data of Colletotrichum spaethianum.</title>
        <authorList>
            <person name="Utami Y.D."/>
            <person name="Hiruma K."/>
        </authorList>
    </citation>
    <scope>NUCLEOTIDE SEQUENCE [LARGE SCALE GENOMIC DNA]</scope>
    <source>
        <strain evidence="2 3">MAFF 242679</strain>
    </source>
</reference>
<comment type="similarity">
    <text evidence="1">Belongs to the asaB hydroxylase/desaturase family.</text>
</comment>
<dbReference type="EMBL" id="BPPX01000046">
    <property type="protein sequence ID" value="GJC89914.1"/>
    <property type="molecule type" value="Genomic_DNA"/>
</dbReference>
<organism evidence="2 3">
    <name type="scientific">Colletotrichum liriopes</name>
    <dbReference type="NCBI Taxonomy" id="708192"/>
    <lineage>
        <taxon>Eukaryota</taxon>
        <taxon>Fungi</taxon>
        <taxon>Dikarya</taxon>
        <taxon>Ascomycota</taxon>
        <taxon>Pezizomycotina</taxon>
        <taxon>Sordariomycetes</taxon>
        <taxon>Hypocreomycetidae</taxon>
        <taxon>Glomerellales</taxon>
        <taxon>Glomerellaceae</taxon>
        <taxon>Colletotrichum</taxon>
        <taxon>Colletotrichum spaethianum species complex</taxon>
    </lineage>
</organism>
<gene>
    <name evidence="2" type="ORF">ColLi_12752</name>
</gene>